<dbReference type="GO" id="GO:0009279">
    <property type="term" value="C:cell outer membrane"/>
    <property type="evidence" value="ECO:0007669"/>
    <property type="project" value="TreeGrafter"/>
</dbReference>
<dbReference type="InterPro" id="IPR052037">
    <property type="entry name" value="LPS_export_LptA"/>
</dbReference>
<sequence>MKKIALFVALSTAALSAPTVLAQAPKATSSAVSTNPSADKRIINFQGAPTGNLRTGPLTFTGSPLRATVSTLQITAPKAVLSAPAGVPIVEAKGKRTGEFSGPVNVSRGRLSAKGGSLTYSEASGTGVLKGNPSATFVPEDKKDGDTVTITAGQMSLDVDTNVSTSTGSVKLVSGEQTGRAEKLVFDEDRELAQLSGNPTLTRAAKQGQKELVISGAEVRALTKNKTLYVRGGVKLVQGTITTTGDAVYYDDAKDVAYVVGNAVSVDAKSKVTLRAPKSGYLEQNTKLARVSVKNSTYAIPTAQFKLRGEK</sequence>
<evidence type="ECO:0000256" key="1">
    <source>
        <dbReference type="ARBA" id="ARBA00022729"/>
    </source>
</evidence>
<evidence type="ECO:0000313" key="3">
    <source>
        <dbReference type="EMBL" id="WYF43338.1"/>
    </source>
</evidence>
<dbReference type="AlphaFoldDB" id="A0AAU6PZA1"/>
<dbReference type="PANTHER" id="PTHR36504:SF1">
    <property type="entry name" value="LIPOPOLYSACCHARIDE EXPORT SYSTEM PROTEIN LPTA"/>
    <property type="match status" value="1"/>
</dbReference>
<name>A0AAU6PZA1_9DEIO</name>
<dbReference type="Gene3D" id="2.60.450.10">
    <property type="entry name" value="Lipopolysaccharide (LPS) transport protein A like domain"/>
    <property type="match status" value="1"/>
</dbReference>
<evidence type="ECO:0000256" key="2">
    <source>
        <dbReference type="SAM" id="SignalP"/>
    </source>
</evidence>
<dbReference type="RefSeq" id="WP_339093925.1">
    <property type="nucleotide sequence ID" value="NZ_CP149782.1"/>
</dbReference>
<dbReference type="GO" id="GO:0017089">
    <property type="term" value="F:glycolipid transfer activity"/>
    <property type="evidence" value="ECO:0007669"/>
    <property type="project" value="TreeGrafter"/>
</dbReference>
<protein>
    <recommendedName>
        <fullName evidence="4">Organic solvent tolerance-like N-terminal domain-containing protein</fullName>
    </recommendedName>
</protein>
<accession>A0AAU6PZA1</accession>
<feature type="chain" id="PRO_5043391649" description="Organic solvent tolerance-like N-terminal domain-containing protein" evidence="2">
    <location>
        <begin position="23"/>
        <end position="311"/>
    </location>
</feature>
<dbReference type="GO" id="GO:0015920">
    <property type="term" value="P:lipopolysaccharide transport"/>
    <property type="evidence" value="ECO:0007669"/>
    <property type="project" value="TreeGrafter"/>
</dbReference>
<organism evidence="3">
    <name type="scientific">Deinococcus sp. VB142</name>
    <dbReference type="NCBI Taxonomy" id="3112952"/>
    <lineage>
        <taxon>Bacteria</taxon>
        <taxon>Thermotogati</taxon>
        <taxon>Deinococcota</taxon>
        <taxon>Deinococci</taxon>
        <taxon>Deinococcales</taxon>
        <taxon>Deinococcaceae</taxon>
        <taxon>Deinococcus</taxon>
    </lineage>
</organism>
<dbReference type="GO" id="GO:0030288">
    <property type="term" value="C:outer membrane-bounded periplasmic space"/>
    <property type="evidence" value="ECO:0007669"/>
    <property type="project" value="TreeGrafter"/>
</dbReference>
<reference evidence="3" key="1">
    <citation type="submission" date="2024-03" db="EMBL/GenBank/DDBJ databases">
        <title>Deinococcus weizhi sp. nov., isolated from human skin.</title>
        <authorList>
            <person name="Wei Z."/>
            <person name="Tian F."/>
            <person name="Yang C."/>
            <person name="Xin L.T."/>
            <person name="Wen Z.J."/>
            <person name="Lan K.C."/>
            <person name="Yu L."/>
            <person name="Zhe W."/>
            <person name="Dan F.D."/>
            <person name="Jun W."/>
            <person name="Rui Z."/>
            <person name="Yong X.J."/>
            <person name="Ting Y."/>
            <person name="Wei X."/>
            <person name="Xu Z.G."/>
            <person name="Xin Z."/>
            <person name="Dong F.G."/>
            <person name="Ni X.M."/>
            <person name="Zheng M.G."/>
            <person name="Chun Y."/>
            <person name="Qian W.X."/>
        </authorList>
    </citation>
    <scope>NUCLEOTIDE SEQUENCE</scope>
    <source>
        <strain evidence="3">VB142</strain>
    </source>
</reference>
<keyword evidence="1 2" id="KW-0732">Signal</keyword>
<dbReference type="PANTHER" id="PTHR36504">
    <property type="entry name" value="LIPOPOLYSACCHARIDE EXPORT SYSTEM PROTEIN LPTA"/>
    <property type="match status" value="1"/>
</dbReference>
<gene>
    <name evidence="3" type="ORF">WDJ50_07810</name>
</gene>
<dbReference type="EMBL" id="CP149782">
    <property type="protein sequence ID" value="WYF43338.1"/>
    <property type="molecule type" value="Genomic_DNA"/>
</dbReference>
<proteinExistence type="predicted"/>
<evidence type="ECO:0008006" key="4">
    <source>
        <dbReference type="Google" id="ProtNLM"/>
    </source>
</evidence>
<feature type="signal peptide" evidence="2">
    <location>
        <begin position="1"/>
        <end position="22"/>
    </location>
</feature>